<evidence type="ECO:0000313" key="5">
    <source>
        <dbReference type="Proteomes" id="UP000230605"/>
    </source>
</evidence>
<dbReference type="EMBL" id="LKMD01000104">
    <property type="protein sequence ID" value="PIA94755.1"/>
    <property type="molecule type" value="Genomic_DNA"/>
</dbReference>
<dbReference type="Pfam" id="PF00378">
    <property type="entry name" value="ECH_1"/>
    <property type="match status" value="1"/>
</dbReference>
<dbReference type="PANTHER" id="PTHR11941">
    <property type="entry name" value="ENOYL-COA HYDRATASE-RELATED"/>
    <property type="match status" value="1"/>
</dbReference>
<dbReference type="GO" id="GO:0004165">
    <property type="term" value="F:delta(3)-delta(2)-enoyl-CoA isomerase activity"/>
    <property type="evidence" value="ECO:0007669"/>
    <property type="project" value="TreeGrafter"/>
</dbReference>
<dbReference type="Gene3D" id="3.90.226.10">
    <property type="entry name" value="2-enoyl-CoA Hydratase, Chain A, domain 1"/>
    <property type="match status" value="1"/>
</dbReference>
<proteinExistence type="predicted"/>
<evidence type="ECO:0000313" key="4">
    <source>
        <dbReference type="EMBL" id="WPB04565.1"/>
    </source>
</evidence>
<keyword evidence="6" id="KW-1185">Reference proteome</keyword>
<dbReference type="OrthoDB" id="1696280at2759"/>
<evidence type="ECO:0000256" key="2">
    <source>
        <dbReference type="SAM" id="Phobius"/>
    </source>
</evidence>
<evidence type="ECO:0000256" key="1">
    <source>
        <dbReference type="ARBA" id="ARBA00023026"/>
    </source>
</evidence>
<evidence type="ECO:0000313" key="3">
    <source>
        <dbReference type="EMBL" id="PIA94755.1"/>
    </source>
</evidence>
<sequence length="284" mass="31511">MATSKTGPVLFEVPIDTGDKETSGKIVCTQPASKVYLLTFSSGQDNRLRSAFCNSLVLALDIIEHRHPPGVVITTSASPKFYSNGMDIEHAATTPGYFETTLYPMWRRVLTFPMPTVALIPGHAFAGGFILALMHDYRIMNPAKGWLCMNEIQLGGALRGQMMSVFRTKVLDAVVQRKIILEAHRFTAQEALQERLVDRLGGFEEAMGLVGEVGLVKNAQKGATGLSVYAELKRELWRDVVEDLGDWRRDGVGSGAMGREIEREKEEGRRRVEVWERGSGKARL</sequence>
<dbReference type="SUPFAM" id="SSF52096">
    <property type="entry name" value="ClpP/crotonase"/>
    <property type="match status" value="1"/>
</dbReference>
<organism evidence="3 5">
    <name type="scientific">Cercospora beticola</name>
    <name type="common">Sugarbeet leaf spot fungus</name>
    <dbReference type="NCBI Taxonomy" id="122368"/>
    <lineage>
        <taxon>Eukaryota</taxon>
        <taxon>Fungi</taxon>
        <taxon>Dikarya</taxon>
        <taxon>Ascomycota</taxon>
        <taxon>Pezizomycotina</taxon>
        <taxon>Dothideomycetes</taxon>
        <taxon>Dothideomycetidae</taxon>
        <taxon>Mycosphaerellales</taxon>
        <taxon>Mycosphaerellaceae</taxon>
        <taxon>Cercospora</taxon>
    </lineage>
</organism>
<reference evidence="3 5" key="1">
    <citation type="submission" date="2015-10" db="EMBL/GenBank/DDBJ databases">
        <title>The cercosporin biosynthetic gene cluster was horizontally transferred to several fungal lineages and shown to be expanded in Cercospora beticola based on microsynteny with recipient genomes.</title>
        <authorList>
            <person name="De Jonge R."/>
            <person name="Ebert M.K."/>
            <person name="Suttle J.C."/>
            <person name="Jurick Ii W.M."/>
            <person name="Secor G.A."/>
            <person name="Thomma B.P."/>
            <person name="Van De Peer Y."/>
            <person name="Bolton M.D."/>
        </authorList>
    </citation>
    <scope>NUCLEOTIDE SEQUENCE [LARGE SCALE GENOMIC DNA]</scope>
    <source>
        <strain evidence="3 5">09-40</strain>
    </source>
</reference>
<gene>
    <name evidence="3" type="ORF">CB0940_08010</name>
    <name evidence="4" type="ORF">RHO25_009211</name>
</gene>
<dbReference type="Proteomes" id="UP000230605">
    <property type="component" value="Chromosome 6"/>
</dbReference>
<feature type="transmembrane region" description="Helical" evidence="2">
    <location>
        <begin position="112"/>
        <end position="134"/>
    </location>
</feature>
<dbReference type="GO" id="GO:0005777">
    <property type="term" value="C:peroxisome"/>
    <property type="evidence" value="ECO:0007669"/>
    <property type="project" value="TreeGrafter"/>
</dbReference>
<accession>A0A2G5HQF4</accession>
<name>A0A2G5HQF4_CERBT</name>
<keyword evidence="2" id="KW-0812">Transmembrane</keyword>
<dbReference type="InterPro" id="IPR001753">
    <property type="entry name" value="Enoyl-CoA_hydra/iso"/>
</dbReference>
<dbReference type="GO" id="GO:0006635">
    <property type="term" value="P:fatty acid beta-oxidation"/>
    <property type="evidence" value="ECO:0007669"/>
    <property type="project" value="TreeGrafter"/>
</dbReference>
<keyword evidence="1" id="KW-0843">Virulence</keyword>
<dbReference type="AlphaFoldDB" id="A0A2G5HQF4"/>
<keyword evidence="2" id="KW-1133">Transmembrane helix</keyword>
<dbReference type="EMBL" id="CP134189">
    <property type="protein sequence ID" value="WPB04565.1"/>
    <property type="molecule type" value="Genomic_DNA"/>
</dbReference>
<evidence type="ECO:0000313" key="6">
    <source>
        <dbReference type="Proteomes" id="UP001302367"/>
    </source>
</evidence>
<reference evidence="4 6" key="2">
    <citation type="submission" date="2023-09" db="EMBL/GenBank/DDBJ databases">
        <title>Complete-Gapless Cercospora beticola genome.</title>
        <authorList>
            <person name="Wyatt N.A."/>
            <person name="Spanner R.E."/>
            <person name="Bolton M.D."/>
        </authorList>
    </citation>
    <scope>NUCLEOTIDE SEQUENCE [LARGE SCALE GENOMIC DNA]</scope>
    <source>
        <strain evidence="4">Cb09-40</strain>
    </source>
</reference>
<dbReference type="PANTHER" id="PTHR11941:SF75">
    <property type="entry name" value="ENOYL-COA HYDRATASE_ISOMERASE FAMILY PROTEIN"/>
    <property type="match status" value="1"/>
</dbReference>
<dbReference type="CDD" id="cd06558">
    <property type="entry name" value="crotonase-like"/>
    <property type="match status" value="1"/>
</dbReference>
<dbReference type="InterPro" id="IPR029045">
    <property type="entry name" value="ClpP/crotonase-like_dom_sf"/>
</dbReference>
<dbReference type="Proteomes" id="UP001302367">
    <property type="component" value="Chromosome 6"/>
</dbReference>
<keyword evidence="2" id="KW-0472">Membrane</keyword>
<protein>
    <submittedName>
        <fullName evidence="3">Enoyl-CoA delta isomerase 1, peroxisomal</fullName>
    </submittedName>
</protein>
<keyword evidence="3" id="KW-0413">Isomerase</keyword>